<dbReference type="RefSeq" id="WP_344451810.1">
    <property type="nucleotide sequence ID" value="NZ_BAAATZ010000013.1"/>
</dbReference>
<dbReference type="Pfam" id="PF11209">
    <property type="entry name" value="LmeA"/>
    <property type="match status" value="1"/>
</dbReference>
<sequence>MRKFLIVLLVLAVAGLIGADRFGKARAESEVARQVAAQYRLPEQPSVKIGGFPFLTQAINGRYERIDVVIGDYTQQGVTVQDVRIRLNNLKAPLSDLLNGDQSNVRAETATASAVIPYDVLQKAVADKGVQKVSRKGEDVLLEGTFSFVGISAPVGVTVSVEPTVKGIVITPRTVQTSGIQVPLDLVKRDLTYTVPVTGLPMGSRITAADPEDAGLRITGTAENVDLSGVTQQTAG</sequence>
<comment type="caution">
    <text evidence="1">The sequence shown here is derived from an EMBL/GenBank/DDBJ whole genome shotgun (WGS) entry which is preliminary data.</text>
</comment>
<accession>A0ABP6GUJ5</accession>
<gene>
    <name evidence="1" type="ORF">GCM10010439_37880</name>
</gene>
<name>A0ABP6GUJ5_9ACTN</name>
<dbReference type="InterPro" id="IPR021373">
    <property type="entry name" value="DUF2993"/>
</dbReference>
<proteinExistence type="predicted"/>
<dbReference type="EMBL" id="BAAATZ010000013">
    <property type="protein sequence ID" value="GAA2728814.1"/>
    <property type="molecule type" value="Genomic_DNA"/>
</dbReference>
<dbReference type="Proteomes" id="UP001501842">
    <property type="component" value="Unassembled WGS sequence"/>
</dbReference>
<evidence type="ECO:0000313" key="2">
    <source>
        <dbReference type="Proteomes" id="UP001501842"/>
    </source>
</evidence>
<keyword evidence="2" id="KW-1185">Reference proteome</keyword>
<evidence type="ECO:0000313" key="1">
    <source>
        <dbReference type="EMBL" id="GAA2728814.1"/>
    </source>
</evidence>
<reference evidence="2" key="1">
    <citation type="journal article" date="2019" name="Int. J. Syst. Evol. Microbiol.">
        <title>The Global Catalogue of Microorganisms (GCM) 10K type strain sequencing project: providing services to taxonomists for standard genome sequencing and annotation.</title>
        <authorList>
            <consortium name="The Broad Institute Genomics Platform"/>
            <consortium name="The Broad Institute Genome Sequencing Center for Infectious Disease"/>
            <person name="Wu L."/>
            <person name="Ma J."/>
        </authorList>
    </citation>
    <scope>NUCLEOTIDE SEQUENCE [LARGE SCALE GENOMIC DNA]</scope>
    <source>
        <strain evidence="2">JCM 8201</strain>
    </source>
</reference>
<protein>
    <submittedName>
        <fullName evidence="1">DUF2993 domain-containing protein</fullName>
    </submittedName>
</protein>
<organism evidence="1 2">
    <name type="scientific">Actinocorallia aurantiaca</name>
    <dbReference type="NCBI Taxonomy" id="46204"/>
    <lineage>
        <taxon>Bacteria</taxon>
        <taxon>Bacillati</taxon>
        <taxon>Actinomycetota</taxon>
        <taxon>Actinomycetes</taxon>
        <taxon>Streptosporangiales</taxon>
        <taxon>Thermomonosporaceae</taxon>
        <taxon>Actinocorallia</taxon>
    </lineage>
</organism>